<evidence type="ECO:0000313" key="1">
    <source>
        <dbReference type="EMBL" id="GIY13707.1"/>
    </source>
</evidence>
<protein>
    <submittedName>
        <fullName evidence="1">Uncharacterized protein</fullName>
    </submittedName>
</protein>
<keyword evidence="2" id="KW-1185">Reference proteome</keyword>
<evidence type="ECO:0000313" key="2">
    <source>
        <dbReference type="Proteomes" id="UP001054945"/>
    </source>
</evidence>
<dbReference type="AlphaFoldDB" id="A0AAV4R089"/>
<reference evidence="1 2" key="1">
    <citation type="submission" date="2021-06" db="EMBL/GenBank/DDBJ databases">
        <title>Caerostris extrusa draft genome.</title>
        <authorList>
            <person name="Kono N."/>
            <person name="Arakawa K."/>
        </authorList>
    </citation>
    <scope>NUCLEOTIDE SEQUENCE [LARGE SCALE GENOMIC DNA]</scope>
</reference>
<sequence>MSSPNSHPALPFVAFARDLRRPSVHSEQKSEPPGIRFYESTRCEVQHDANYPFSSTNANNVFTQFPSRSTMRCSCTTLIIHSLLQMRTMSSPNSHPALPFVAPTRR</sequence>
<proteinExistence type="predicted"/>
<comment type="caution">
    <text evidence="1">The sequence shown here is derived from an EMBL/GenBank/DDBJ whole genome shotgun (WGS) entry which is preliminary data.</text>
</comment>
<gene>
    <name evidence="1" type="ORF">CEXT_578811</name>
</gene>
<name>A0AAV4R089_CAEEX</name>
<organism evidence="1 2">
    <name type="scientific">Caerostris extrusa</name>
    <name type="common">Bark spider</name>
    <name type="synonym">Caerostris bankana</name>
    <dbReference type="NCBI Taxonomy" id="172846"/>
    <lineage>
        <taxon>Eukaryota</taxon>
        <taxon>Metazoa</taxon>
        <taxon>Ecdysozoa</taxon>
        <taxon>Arthropoda</taxon>
        <taxon>Chelicerata</taxon>
        <taxon>Arachnida</taxon>
        <taxon>Araneae</taxon>
        <taxon>Araneomorphae</taxon>
        <taxon>Entelegynae</taxon>
        <taxon>Araneoidea</taxon>
        <taxon>Araneidae</taxon>
        <taxon>Caerostris</taxon>
    </lineage>
</organism>
<accession>A0AAV4R089</accession>
<dbReference type="EMBL" id="BPLR01006987">
    <property type="protein sequence ID" value="GIY13707.1"/>
    <property type="molecule type" value="Genomic_DNA"/>
</dbReference>
<dbReference type="Proteomes" id="UP001054945">
    <property type="component" value="Unassembled WGS sequence"/>
</dbReference>